<evidence type="ECO:0000259" key="1">
    <source>
        <dbReference type="Pfam" id="PF00668"/>
    </source>
</evidence>
<dbReference type="EMBL" id="JAGIOO010000001">
    <property type="protein sequence ID" value="MBP2478968.1"/>
    <property type="molecule type" value="Genomic_DNA"/>
</dbReference>
<organism evidence="2 3">
    <name type="scientific">Crossiella equi</name>
    <dbReference type="NCBI Taxonomy" id="130796"/>
    <lineage>
        <taxon>Bacteria</taxon>
        <taxon>Bacillati</taxon>
        <taxon>Actinomycetota</taxon>
        <taxon>Actinomycetes</taxon>
        <taxon>Pseudonocardiales</taxon>
        <taxon>Pseudonocardiaceae</taxon>
        <taxon>Crossiella</taxon>
    </lineage>
</organism>
<name>A0ABS5AQX6_9PSEU</name>
<dbReference type="Gene3D" id="3.30.559.10">
    <property type="entry name" value="Chloramphenicol acetyltransferase-like domain"/>
    <property type="match status" value="1"/>
</dbReference>
<dbReference type="RefSeq" id="WP_086787841.1">
    <property type="nucleotide sequence ID" value="NZ_JAGIOO010000001.1"/>
</dbReference>
<protein>
    <recommendedName>
        <fullName evidence="1">Condensation domain-containing protein</fullName>
    </recommendedName>
</protein>
<accession>A0ABS5AQX6</accession>
<feature type="domain" description="Condensation" evidence="1">
    <location>
        <begin position="27"/>
        <end position="310"/>
    </location>
</feature>
<dbReference type="Pfam" id="PF00668">
    <property type="entry name" value="Condensation"/>
    <property type="match status" value="1"/>
</dbReference>
<comment type="caution">
    <text evidence="2">The sequence shown here is derived from an EMBL/GenBank/DDBJ whole genome shotgun (WGS) entry which is preliminary data.</text>
</comment>
<dbReference type="PANTHER" id="PTHR45527">
    <property type="entry name" value="NONRIBOSOMAL PEPTIDE SYNTHETASE"/>
    <property type="match status" value="1"/>
</dbReference>
<dbReference type="Gene3D" id="3.30.559.30">
    <property type="entry name" value="Nonribosomal peptide synthetase, condensation domain"/>
    <property type="match status" value="1"/>
</dbReference>
<reference evidence="2 3" key="1">
    <citation type="submission" date="2021-03" db="EMBL/GenBank/DDBJ databases">
        <title>Sequencing the genomes of 1000 actinobacteria strains.</title>
        <authorList>
            <person name="Klenk H.-P."/>
        </authorList>
    </citation>
    <scope>NUCLEOTIDE SEQUENCE [LARGE SCALE GENOMIC DNA]</scope>
    <source>
        <strain evidence="2 3">DSM 44580</strain>
    </source>
</reference>
<keyword evidence="3" id="KW-1185">Reference proteome</keyword>
<evidence type="ECO:0000313" key="2">
    <source>
        <dbReference type="EMBL" id="MBP2478968.1"/>
    </source>
</evidence>
<dbReference type="InterPro" id="IPR023213">
    <property type="entry name" value="CAT-like_dom_sf"/>
</dbReference>
<sequence>MHARLFPLTTAQRGLRPDAVDHRLYVLTGPVRLPALRAALAELVRRHEPLRTTCAAGGQRVHEEMPVPVRVYPAADPLALARELVRQPFPAGEGPLLRVYLLRSAGAEHLLVVWHRLVMDSWGVGVWCRELSALYYELTVGEHTHLPPAPGRYADWAAWRDGLATSARTAELLAWWAHRLAATEPLALPAHGQPSGQARRSVRLLSTQDLERVEDTAHRAGTTVYAVLAAACADTLRRHTGQERFVLGTPVSHRDRGETSAMLGCFQDTLPIPLDLGGAHTLEELSPRLLTAATEAFSRRHLSYDQLRRVLPGGGLRAHFSHRPLDWWTAPSLPACEPVDLDLPDTDWPFALRVDELPGGARVVLDVDPAVHTAELAERFLADYVRALLDGGVPEQARRPVNEWAALRLATDYENWLEEQLAR</sequence>
<dbReference type="PANTHER" id="PTHR45527:SF1">
    <property type="entry name" value="FATTY ACID SYNTHASE"/>
    <property type="match status" value="1"/>
</dbReference>
<dbReference type="SUPFAM" id="SSF52777">
    <property type="entry name" value="CoA-dependent acyltransferases"/>
    <property type="match status" value="2"/>
</dbReference>
<dbReference type="InterPro" id="IPR001242">
    <property type="entry name" value="Condensation_dom"/>
</dbReference>
<dbReference type="Proteomes" id="UP001519363">
    <property type="component" value="Unassembled WGS sequence"/>
</dbReference>
<proteinExistence type="predicted"/>
<gene>
    <name evidence="2" type="ORF">JOF53_007840</name>
</gene>
<evidence type="ECO:0000313" key="3">
    <source>
        <dbReference type="Proteomes" id="UP001519363"/>
    </source>
</evidence>